<dbReference type="GO" id="GO:0005886">
    <property type="term" value="C:plasma membrane"/>
    <property type="evidence" value="ECO:0000318"/>
    <property type="project" value="GO_Central"/>
</dbReference>
<comment type="subcellular location">
    <subcellularLocation>
        <location evidence="1">Cell membrane</location>
        <topology evidence="1">Lipid-anchor</topology>
        <topology evidence="1">GPI-anchor</topology>
        <orientation evidence="1">Extracellular side</orientation>
    </subcellularLocation>
</comment>
<feature type="region of interest" description="Disordered" evidence="15">
    <location>
        <begin position="366"/>
        <end position="400"/>
    </location>
</feature>
<dbReference type="GeneTree" id="ENSGT01050000244955"/>
<evidence type="ECO:0000256" key="14">
    <source>
        <dbReference type="RuleBase" id="RU003519"/>
    </source>
</evidence>
<evidence type="ECO:0000256" key="2">
    <source>
        <dbReference type="ARBA" id="ARBA00010260"/>
    </source>
</evidence>
<comment type="function">
    <text evidence="14">Cell surface proteoglycan.</text>
</comment>
<dbReference type="PANTHER" id="PTHR10822">
    <property type="entry name" value="GLYPICAN"/>
    <property type="match status" value="1"/>
</dbReference>
<keyword evidence="4" id="KW-1003">Cell membrane</keyword>
<feature type="region of interest" description="Disordered" evidence="15">
    <location>
        <begin position="239"/>
        <end position="265"/>
    </location>
</feature>
<keyword evidence="12 14" id="KW-0449">Lipoprotein</keyword>
<evidence type="ECO:0000256" key="13">
    <source>
        <dbReference type="RuleBase" id="RU003518"/>
    </source>
</evidence>
<comment type="similarity">
    <text evidence="2 13">Belongs to the glypican family.</text>
</comment>
<keyword evidence="9" id="KW-1015">Disulfide bond</keyword>
<evidence type="ECO:0000256" key="11">
    <source>
        <dbReference type="ARBA" id="ARBA00023207"/>
    </source>
</evidence>
<dbReference type="Ensembl" id="ENSLOCT00000018578.1">
    <property type="protein sequence ID" value="ENSLOCP00000018546.1"/>
    <property type="gene ID" value="ENSLOCG00000015071.1"/>
</dbReference>
<keyword evidence="17" id="KW-1185">Reference proteome</keyword>
<evidence type="ECO:0000256" key="4">
    <source>
        <dbReference type="ARBA" id="ARBA00022475"/>
    </source>
</evidence>
<dbReference type="GO" id="GO:1905475">
    <property type="term" value="P:regulation of protein localization to membrane"/>
    <property type="evidence" value="ECO:0000318"/>
    <property type="project" value="GO_Central"/>
</dbReference>
<evidence type="ECO:0000256" key="7">
    <source>
        <dbReference type="ARBA" id="ARBA00022974"/>
    </source>
</evidence>
<dbReference type="GO" id="GO:0009986">
    <property type="term" value="C:cell surface"/>
    <property type="evidence" value="ECO:0000318"/>
    <property type="project" value="GO_Central"/>
</dbReference>
<dbReference type="Bgee" id="ENSLOCG00000015071">
    <property type="expression patterns" value="Expressed in brain and 9 other cell types or tissues"/>
</dbReference>
<reference evidence="16" key="2">
    <citation type="submission" date="2025-08" db="UniProtKB">
        <authorList>
            <consortium name="Ensembl"/>
        </authorList>
    </citation>
    <scope>IDENTIFICATION</scope>
</reference>
<feature type="compositionally biased region" description="Acidic residues" evidence="15">
    <location>
        <begin position="376"/>
        <end position="393"/>
    </location>
</feature>
<keyword evidence="8 14" id="KW-0472">Membrane</keyword>
<keyword evidence="5 14" id="KW-0336">GPI-anchor</keyword>
<evidence type="ECO:0000256" key="3">
    <source>
        <dbReference type="ARBA" id="ARBA00014712"/>
    </source>
</evidence>
<dbReference type="GO" id="GO:0042074">
    <property type="term" value="P:cell migration involved in gastrulation"/>
    <property type="evidence" value="ECO:0007669"/>
    <property type="project" value="Ensembl"/>
</dbReference>
<evidence type="ECO:0000256" key="10">
    <source>
        <dbReference type="ARBA" id="ARBA00023180"/>
    </source>
</evidence>
<dbReference type="AlphaFoldDB" id="W5ND37"/>
<dbReference type="InterPro" id="IPR001863">
    <property type="entry name" value="Glypican"/>
</dbReference>
<evidence type="ECO:0000256" key="6">
    <source>
        <dbReference type="ARBA" id="ARBA00022729"/>
    </source>
</evidence>
<evidence type="ECO:0000256" key="8">
    <source>
        <dbReference type="ARBA" id="ARBA00023136"/>
    </source>
</evidence>
<name>W5ND37_LEPOC</name>
<keyword evidence="11 14" id="KW-0357">Heparan sulfate</keyword>
<reference evidence="16" key="3">
    <citation type="submission" date="2025-09" db="UniProtKB">
        <authorList>
            <consortium name="Ensembl"/>
        </authorList>
    </citation>
    <scope>IDENTIFICATION</scope>
</reference>
<evidence type="ECO:0000256" key="1">
    <source>
        <dbReference type="ARBA" id="ARBA00004471"/>
    </source>
</evidence>
<reference evidence="17" key="1">
    <citation type="submission" date="2011-12" db="EMBL/GenBank/DDBJ databases">
        <title>The Draft Genome of Lepisosteus oculatus.</title>
        <authorList>
            <consortium name="The Broad Institute Genome Assembly &amp; Analysis Group"/>
            <consortium name="Computational R&amp;D Group"/>
            <consortium name="and Sequencing Platform"/>
            <person name="Di Palma F."/>
            <person name="Alfoldi J."/>
            <person name="Johnson J."/>
            <person name="Berlin A."/>
            <person name="Gnerre S."/>
            <person name="Jaffe D."/>
            <person name="MacCallum I."/>
            <person name="Young S."/>
            <person name="Walker B.J."/>
            <person name="Lander E.S."/>
            <person name="Lindblad-Toh K."/>
        </authorList>
    </citation>
    <scope>NUCLEOTIDE SEQUENCE [LARGE SCALE GENOMIC DNA]</scope>
</reference>
<evidence type="ECO:0000256" key="12">
    <source>
        <dbReference type="ARBA" id="ARBA00023288"/>
    </source>
</evidence>
<accession>W5ND37</accession>
<proteinExistence type="inferred from homology"/>
<organism evidence="16 17">
    <name type="scientific">Lepisosteus oculatus</name>
    <name type="common">Spotted gar</name>
    <dbReference type="NCBI Taxonomy" id="7918"/>
    <lineage>
        <taxon>Eukaryota</taxon>
        <taxon>Metazoa</taxon>
        <taxon>Chordata</taxon>
        <taxon>Craniata</taxon>
        <taxon>Vertebrata</taxon>
        <taxon>Euteleostomi</taxon>
        <taxon>Actinopterygii</taxon>
        <taxon>Neopterygii</taxon>
        <taxon>Holostei</taxon>
        <taxon>Semionotiformes</taxon>
        <taxon>Lepisosteidae</taxon>
        <taxon>Lepisosteus</taxon>
    </lineage>
</organism>
<dbReference type="GO" id="GO:0090090">
    <property type="term" value="P:negative regulation of canonical Wnt signaling pathway"/>
    <property type="evidence" value="ECO:0007669"/>
    <property type="project" value="Ensembl"/>
</dbReference>
<dbReference type="Proteomes" id="UP000018468">
    <property type="component" value="Linkage group LG7"/>
</dbReference>
<keyword evidence="7 14" id="KW-0654">Proteoglycan</keyword>
<keyword evidence="10" id="KW-0325">Glycoprotein</keyword>
<dbReference type="EMBL" id="AHAT01016949">
    <property type="status" value="NOT_ANNOTATED_CDS"/>
    <property type="molecule type" value="Genomic_DNA"/>
</dbReference>
<dbReference type="GO" id="GO:0098552">
    <property type="term" value="C:side of membrane"/>
    <property type="evidence" value="ECO:0007669"/>
    <property type="project" value="UniProtKB-KW"/>
</dbReference>
<dbReference type="EMBL" id="AHAT01016950">
    <property type="status" value="NOT_ANNOTATED_CDS"/>
    <property type="molecule type" value="Genomic_DNA"/>
</dbReference>
<dbReference type="eggNOG" id="KOG3821">
    <property type="taxonomic scope" value="Eukaryota"/>
</dbReference>
<sequence length="411" mass="45044">EAFDMVLRHARNYTALMFHGQFRGLAAAAAAPVAELFADISLYILGSDGSVDDMVNSFFDALFPPAYRRLLSPGAGGGASEECLRAAGRGAGAFGPYPKLIMTRMSRSLLATRVFLQALNLGIEVINTTDHLKFGKDCARSLLRLWYCPHCQGLLGARPCQGYCLAVMQACLSHVAEVQPHWEEYIEGLGALAASMRGVHDMENVLLKLYALVRDAVLHSYRNRLHLAALVSNMCGHSSQRLTRSAPPPHRPSGDPRGLKTLTFDPEETLAGRRREFIASLRGFSSFYSNLPEALCSRESAVLNDSLCWNGKEIAERFPSAGAKRAQAHGTETKNKAPEPVISQIIDKLKHINQLLRLVSAPRRRFKTRSGGGGAEQEEEVLESGDCDDEDECSGSGLGLPPRHRRLRIFA</sequence>
<evidence type="ECO:0000256" key="15">
    <source>
        <dbReference type="SAM" id="MobiDB-lite"/>
    </source>
</evidence>
<keyword evidence="6" id="KW-0732">Signal</keyword>
<dbReference type="STRING" id="7918.ENSLOCP00000018546"/>
<dbReference type="FunCoup" id="W5ND37">
    <property type="interactions" value="685"/>
</dbReference>
<evidence type="ECO:0000256" key="5">
    <source>
        <dbReference type="ARBA" id="ARBA00022622"/>
    </source>
</evidence>
<dbReference type="PANTHER" id="PTHR10822:SF4">
    <property type="entry name" value="GLYPICAN-3"/>
    <property type="match status" value="1"/>
</dbReference>
<dbReference type="GO" id="GO:0016477">
    <property type="term" value="P:cell migration"/>
    <property type="evidence" value="ECO:0000318"/>
    <property type="project" value="GO_Central"/>
</dbReference>
<protein>
    <recommendedName>
        <fullName evidence="3">Glypican-3</fullName>
    </recommendedName>
</protein>
<dbReference type="Pfam" id="PF01153">
    <property type="entry name" value="Glypican"/>
    <property type="match status" value="1"/>
</dbReference>
<dbReference type="InParanoid" id="W5ND37"/>
<evidence type="ECO:0000313" key="17">
    <source>
        <dbReference type="Proteomes" id="UP000018468"/>
    </source>
</evidence>
<dbReference type="GO" id="GO:0090263">
    <property type="term" value="P:positive regulation of canonical Wnt signaling pathway"/>
    <property type="evidence" value="ECO:0000318"/>
    <property type="project" value="GO_Central"/>
</dbReference>
<dbReference type="OMA" id="MAPAREF"/>
<evidence type="ECO:0000313" key="16">
    <source>
        <dbReference type="Ensembl" id="ENSLOCP00000018546.1"/>
    </source>
</evidence>
<dbReference type="HOGENOM" id="CLU_024658_4_1_1"/>
<evidence type="ECO:0000256" key="9">
    <source>
        <dbReference type="ARBA" id="ARBA00023157"/>
    </source>
</evidence>